<keyword evidence="3" id="KW-1185">Reference proteome</keyword>
<feature type="region of interest" description="Disordered" evidence="1">
    <location>
        <begin position="491"/>
        <end position="529"/>
    </location>
</feature>
<dbReference type="eggNOG" id="ENOG502T1M3">
    <property type="taxonomic scope" value="Eukaryota"/>
</dbReference>
<feature type="compositionally biased region" description="Low complexity" evidence="1">
    <location>
        <begin position="335"/>
        <end position="345"/>
    </location>
</feature>
<organism evidence="2 3">
    <name type="scientific">Cochliobolus carbonum (strain 26-R-13)</name>
    <name type="common">Maize leaf spot fungus</name>
    <name type="synonym">Bipolaris zeicola</name>
    <dbReference type="NCBI Taxonomy" id="930089"/>
    <lineage>
        <taxon>Eukaryota</taxon>
        <taxon>Fungi</taxon>
        <taxon>Dikarya</taxon>
        <taxon>Ascomycota</taxon>
        <taxon>Pezizomycotina</taxon>
        <taxon>Dothideomycetes</taxon>
        <taxon>Pleosporomycetidae</taxon>
        <taxon>Pleosporales</taxon>
        <taxon>Pleosporineae</taxon>
        <taxon>Pleosporaceae</taxon>
        <taxon>Bipolaris</taxon>
    </lineage>
</organism>
<dbReference type="STRING" id="930089.W6YJJ3"/>
<dbReference type="Proteomes" id="UP000053841">
    <property type="component" value="Unassembled WGS sequence"/>
</dbReference>
<feature type="compositionally biased region" description="Low complexity" evidence="1">
    <location>
        <begin position="383"/>
        <end position="396"/>
    </location>
</feature>
<feature type="compositionally biased region" description="Polar residues" evidence="1">
    <location>
        <begin position="373"/>
        <end position="382"/>
    </location>
</feature>
<accession>W6YJJ3</accession>
<gene>
    <name evidence="2" type="ORF">COCCADRAFT_84639</name>
</gene>
<dbReference type="GeneID" id="19151805"/>
<feature type="region of interest" description="Disordered" evidence="1">
    <location>
        <begin position="253"/>
        <end position="415"/>
    </location>
</feature>
<evidence type="ECO:0000313" key="3">
    <source>
        <dbReference type="Proteomes" id="UP000053841"/>
    </source>
</evidence>
<dbReference type="HOGENOM" id="CLU_544649_0_0_1"/>
<feature type="compositionally biased region" description="Basic and acidic residues" evidence="1">
    <location>
        <begin position="271"/>
        <end position="285"/>
    </location>
</feature>
<sequence length="529" mass="61123">MVSFLGRMETRRLHSTDMKRLVCILRDVPVPGEERYGRKVAHYRKFTKLDIQDLPRRLRSSPLFFGSSGNLCCIHKGLDAHLINDIWAWVKHEFEGAIGQFLYPLIMCDLLTPDQEWRARKMEPVLQMWRQDFDIDASAPPGREPIYCGDKWHYQRDQCPACIMARMASDEDVLSALFAGMTGRMSTKSLTNPNAAPDTPYWAEMSSKRVRFVKYWIRKTRGGERTLYEAGNLGMRLKCLVLERRHQKETLYQTLSGTTVNSSSDTSSNHQKGEHSAHMQDDTKLGPKPRPFSVDQFSPAETLGFDMREKQDYTSTKSYNRQHTHSVYHQDTYQPSPSKSSFYSSYHHHSSHSLSPSDSISIKPLQPAPLGIQKQNPSHHCNSSSTSTPSTILSYTGGPSQHPHHRDPFNNPIYNIVEPAKPHQAESHQEKYQKLLATDNPFAYSTSNFTTDADEQSRDAALPRPKKASMYFAYWDKKFNGERFDGVDVEPRREEREMWEREGREMERERDSDTESEGSKRCTRWEDFY</sequence>
<dbReference type="RefSeq" id="XP_007707982.1">
    <property type="nucleotide sequence ID" value="XM_007709792.1"/>
</dbReference>
<protein>
    <submittedName>
        <fullName evidence="2">Uncharacterized protein</fullName>
    </submittedName>
</protein>
<feature type="compositionally biased region" description="Low complexity" evidence="1">
    <location>
        <begin position="256"/>
        <end position="268"/>
    </location>
</feature>
<name>W6YJJ3_COCC2</name>
<reference evidence="2 3" key="1">
    <citation type="journal article" date="2013" name="PLoS Genet.">
        <title>Comparative genome structure, secondary metabolite, and effector coding capacity across Cochliobolus pathogens.</title>
        <authorList>
            <person name="Condon B.J."/>
            <person name="Leng Y."/>
            <person name="Wu D."/>
            <person name="Bushley K.E."/>
            <person name="Ohm R.A."/>
            <person name="Otillar R."/>
            <person name="Martin J."/>
            <person name="Schackwitz W."/>
            <person name="Grimwood J."/>
            <person name="MohdZainudin N."/>
            <person name="Xue C."/>
            <person name="Wang R."/>
            <person name="Manning V.A."/>
            <person name="Dhillon B."/>
            <person name="Tu Z.J."/>
            <person name="Steffenson B.J."/>
            <person name="Salamov A."/>
            <person name="Sun H."/>
            <person name="Lowry S."/>
            <person name="LaButti K."/>
            <person name="Han J."/>
            <person name="Copeland A."/>
            <person name="Lindquist E."/>
            <person name="Barry K."/>
            <person name="Schmutz J."/>
            <person name="Baker S.E."/>
            <person name="Ciuffetti L.M."/>
            <person name="Grigoriev I.V."/>
            <person name="Zhong S."/>
            <person name="Turgeon B.G."/>
        </authorList>
    </citation>
    <scope>NUCLEOTIDE SEQUENCE [LARGE SCALE GENOMIC DNA]</scope>
    <source>
        <strain evidence="2 3">26-R-13</strain>
    </source>
</reference>
<dbReference type="OrthoDB" id="3786931at2759"/>
<dbReference type="KEGG" id="bze:COCCADRAFT_84639"/>
<feature type="compositionally biased region" description="Low complexity" evidence="1">
    <location>
        <begin position="352"/>
        <end position="365"/>
    </location>
</feature>
<evidence type="ECO:0000256" key="1">
    <source>
        <dbReference type="SAM" id="MobiDB-lite"/>
    </source>
</evidence>
<dbReference type="EMBL" id="KI964548">
    <property type="protein sequence ID" value="EUC37740.1"/>
    <property type="molecule type" value="Genomic_DNA"/>
</dbReference>
<dbReference type="AlphaFoldDB" id="W6YJJ3"/>
<proteinExistence type="predicted"/>
<evidence type="ECO:0000313" key="2">
    <source>
        <dbReference type="EMBL" id="EUC37740.1"/>
    </source>
</evidence>